<feature type="chain" id="PRO_5013356956" evidence="1">
    <location>
        <begin position="16"/>
        <end position="85"/>
    </location>
</feature>
<name>M5C5S2_THACB</name>
<keyword evidence="1" id="KW-0732">Signal</keyword>
<comment type="caution">
    <text evidence="2">The sequence shown here is derived from an EMBL/GenBank/DDBJ whole genome shotgun (WGS) entry which is preliminary data.</text>
</comment>
<proteinExistence type="predicted"/>
<evidence type="ECO:0000256" key="1">
    <source>
        <dbReference type="SAM" id="SignalP"/>
    </source>
</evidence>
<accession>M5C5S2</accession>
<organism evidence="2 3">
    <name type="scientific">Thanatephorus cucumeris (strain AG1-IB / isolate 7/3/14)</name>
    <name type="common">Lettuce bottom rot fungus</name>
    <name type="synonym">Rhizoctonia solani</name>
    <dbReference type="NCBI Taxonomy" id="1108050"/>
    <lineage>
        <taxon>Eukaryota</taxon>
        <taxon>Fungi</taxon>
        <taxon>Dikarya</taxon>
        <taxon>Basidiomycota</taxon>
        <taxon>Agaricomycotina</taxon>
        <taxon>Agaricomycetes</taxon>
        <taxon>Cantharellales</taxon>
        <taxon>Ceratobasidiaceae</taxon>
        <taxon>Rhizoctonia</taxon>
        <taxon>Rhizoctonia solani AG-1</taxon>
    </lineage>
</organism>
<dbReference type="HOGENOM" id="CLU_2514207_0_0_1"/>
<dbReference type="EMBL" id="CAOJ01013561">
    <property type="protein sequence ID" value="CCO34751.1"/>
    <property type="molecule type" value="Genomic_DNA"/>
</dbReference>
<evidence type="ECO:0000313" key="2">
    <source>
        <dbReference type="EMBL" id="CCO34751.1"/>
    </source>
</evidence>
<sequence>MWGLNAGLAWLAVTAQLPFAPYDTQPVLKAPKAPNARSDFKFVEGKHVLSPKTMLELPRPGSGVANSAGDLTLVPLSRYGFDENQ</sequence>
<dbReference type="Proteomes" id="UP000012065">
    <property type="component" value="Unassembled WGS sequence"/>
</dbReference>
<reference evidence="2 3" key="1">
    <citation type="journal article" date="2013" name="J. Biotechnol.">
        <title>Establishment and interpretation of the genome sequence of the phytopathogenic fungus Rhizoctonia solani AG1-IB isolate 7/3/14.</title>
        <authorList>
            <person name="Wibberg D.W."/>
            <person name="Jelonek L.J."/>
            <person name="Rupp O.R."/>
            <person name="Hennig M.H."/>
            <person name="Eikmeyer F.E."/>
            <person name="Goesmann A.G."/>
            <person name="Hartmann A.H."/>
            <person name="Borriss R.B."/>
            <person name="Grosch R.G."/>
            <person name="Puehler A.P."/>
            <person name="Schlueter A.S."/>
        </authorList>
    </citation>
    <scope>NUCLEOTIDE SEQUENCE [LARGE SCALE GENOMIC DNA]</scope>
    <source>
        <strain evidence="3">AG1-IB / isolate 7/3/14</strain>
    </source>
</reference>
<gene>
    <name evidence="2" type="ORF">BN14_08858</name>
</gene>
<protein>
    <submittedName>
        <fullName evidence="2">Uncharacterized protein</fullName>
    </submittedName>
</protein>
<evidence type="ECO:0000313" key="3">
    <source>
        <dbReference type="Proteomes" id="UP000012065"/>
    </source>
</evidence>
<dbReference type="AlphaFoldDB" id="M5C5S2"/>
<feature type="signal peptide" evidence="1">
    <location>
        <begin position="1"/>
        <end position="15"/>
    </location>
</feature>